<dbReference type="PROSITE" id="PS51257">
    <property type="entry name" value="PROKAR_LIPOPROTEIN"/>
    <property type="match status" value="1"/>
</dbReference>
<protein>
    <recommendedName>
        <fullName evidence="4">Small secreted protein</fullName>
    </recommendedName>
</protein>
<dbReference type="Proteomes" id="UP000321617">
    <property type="component" value="Unassembled WGS sequence"/>
</dbReference>
<organism evidence="2 3">
    <name type="scientific">Stackebrandtia albiflava</name>
    <dbReference type="NCBI Taxonomy" id="406432"/>
    <lineage>
        <taxon>Bacteria</taxon>
        <taxon>Bacillati</taxon>
        <taxon>Actinomycetota</taxon>
        <taxon>Actinomycetes</taxon>
        <taxon>Glycomycetales</taxon>
        <taxon>Glycomycetaceae</taxon>
        <taxon>Stackebrandtia</taxon>
    </lineage>
</organism>
<dbReference type="AlphaFoldDB" id="A0A562ULK2"/>
<keyword evidence="1" id="KW-0732">Signal</keyword>
<dbReference type="RefSeq" id="WP_147144571.1">
    <property type="nucleotide sequence ID" value="NZ_BAABIJ010000002.1"/>
</dbReference>
<reference evidence="2 3" key="1">
    <citation type="journal article" date="2013" name="Stand. Genomic Sci.">
        <title>Genomic Encyclopedia of Type Strains, Phase I: The one thousand microbial genomes (KMG-I) project.</title>
        <authorList>
            <person name="Kyrpides N.C."/>
            <person name="Woyke T."/>
            <person name="Eisen J.A."/>
            <person name="Garrity G."/>
            <person name="Lilburn T.G."/>
            <person name="Beck B.J."/>
            <person name="Whitman W.B."/>
            <person name="Hugenholtz P."/>
            <person name="Klenk H.P."/>
        </authorList>
    </citation>
    <scope>NUCLEOTIDE SEQUENCE [LARGE SCALE GENOMIC DNA]</scope>
    <source>
        <strain evidence="2 3">DSM 45044</strain>
    </source>
</reference>
<comment type="caution">
    <text evidence="2">The sequence shown here is derived from an EMBL/GenBank/DDBJ whole genome shotgun (WGS) entry which is preliminary data.</text>
</comment>
<feature type="signal peptide" evidence="1">
    <location>
        <begin position="1"/>
        <end position="30"/>
    </location>
</feature>
<feature type="chain" id="PRO_5021907576" description="Small secreted protein" evidence="1">
    <location>
        <begin position="31"/>
        <end position="120"/>
    </location>
</feature>
<gene>
    <name evidence="2" type="ORF">LX16_5231</name>
</gene>
<dbReference type="OrthoDB" id="9902836at2"/>
<evidence type="ECO:0008006" key="4">
    <source>
        <dbReference type="Google" id="ProtNLM"/>
    </source>
</evidence>
<proteinExistence type="predicted"/>
<sequence length="120" mass="12436">MARFATRMLTAAASGAIAVAAFTGCSQVNAAVDCATVADTMMEVSTNVTGDPETLKTSTEKLRTQAEDIEDQALKQSAIDFADQADELNAVLNGDISADISADPTALQDSLDAFTQQCGV</sequence>
<accession>A0A562ULK2</accession>
<evidence type="ECO:0000313" key="3">
    <source>
        <dbReference type="Proteomes" id="UP000321617"/>
    </source>
</evidence>
<evidence type="ECO:0000313" key="2">
    <source>
        <dbReference type="EMBL" id="TWJ06494.1"/>
    </source>
</evidence>
<dbReference type="EMBL" id="VLLL01000012">
    <property type="protein sequence ID" value="TWJ06494.1"/>
    <property type="molecule type" value="Genomic_DNA"/>
</dbReference>
<keyword evidence="3" id="KW-1185">Reference proteome</keyword>
<name>A0A562ULK2_9ACTN</name>
<evidence type="ECO:0000256" key="1">
    <source>
        <dbReference type="SAM" id="SignalP"/>
    </source>
</evidence>